<evidence type="ECO:0000256" key="3">
    <source>
        <dbReference type="ARBA" id="ARBA00022989"/>
    </source>
</evidence>
<evidence type="ECO:0000313" key="8">
    <source>
        <dbReference type="EMBL" id="SSA42527.1"/>
    </source>
</evidence>
<evidence type="ECO:0000256" key="2">
    <source>
        <dbReference type="ARBA" id="ARBA00022692"/>
    </source>
</evidence>
<reference evidence="8 9" key="1">
    <citation type="submission" date="2016-10" db="EMBL/GenBank/DDBJ databases">
        <authorList>
            <person name="Cai Z."/>
        </authorList>
    </citation>
    <scope>NUCLEOTIDE SEQUENCE [LARGE SCALE GENOMIC DNA]</scope>
    <source>
        <strain evidence="8 9">CGMCC 1.10826</strain>
    </source>
</reference>
<dbReference type="InterPro" id="IPR019533">
    <property type="entry name" value="Peptidase_S26"/>
</dbReference>
<feature type="domain" description="Peptidase S26" evidence="7">
    <location>
        <begin position="36"/>
        <end position="106"/>
    </location>
</feature>
<dbReference type="GO" id="GO:0004252">
    <property type="term" value="F:serine-type endopeptidase activity"/>
    <property type="evidence" value="ECO:0007669"/>
    <property type="project" value="UniProtKB-UniRule"/>
</dbReference>
<keyword evidence="2 6" id="KW-0812">Transmembrane</keyword>
<dbReference type="InterPro" id="IPR001733">
    <property type="entry name" value="Peptidase_S26B"/>
</dbReference>
<dbReference type="CDD" id="cd06530">
    <property type="entry name" value="S26_SPase_I"/>
    <property type="match status" value="1"/>
</dbReference>
<dbReference type="InterPro" id="IPR036286">
    <property type="entry name" value="LexA/Signal_pep-like_sf"/>
</dbReference>
<dbReference type="OrthoDB" id="3178064at2"/>
<sequence>MATTVAAPGTTPAPEQAPTGTFWRAVLSGTTAVLLVALLLLAAAVAVVPRVLGGAALTVLTGSMEPTYSPGDMVVAVPQAEYEVGDVVTFQPVAGDPTLVTHRVVGATLGAEPAYITRGDANGADDDPVSPEQVMGRVVYHVPYVGHLAGAVGPNRGAVVTAVACLLIGYGSYLVIADSRAGRRRGPGQITTGES</sequence>
<keyword evidence="3 6" id="KW-1133">Transmembrane helix</keyword>
<evidence type="ECO:0000256" key="1">
    <source>
        <dbReference type="ARBA" id="ARBA00004370"/>
    </source>
</evidence>
<comment type="subcellular location">
    <subcellularLocation>
        <location evidence="1">Membrane</location>
    </subcellularLocation>
</comment>
<evidence type="ECO:0000256" key="6">
    <source>
        <dbReference type="SAM" id="Phobius"/>
    </source>
</evidence>
<dbReference type="GO" id="GO:0009003">
    <property type="term" value="F:signal peptidase activity"/>
    <property type="evidence" value="ECO:0007669"/>
    <property type="project" value="UniProtKB-EC"/>
</dbReference>
<dbReference type="PANTHER" id="PTHR10806">
    <property type="entry name" value="SIGNAL PEPTIDASE COMPLEX CATALYTIC SUBUNIT SEC11"/>
    <property type="match status" value="1"/>
</dbReference>
<dbReference type="SUPFAM" id="SSF51306">
    <property type="entry name" value="LexA/Signal peptidase"/>
    <property type="match status" value="1"/>
</dbReference>
<keyword evidence="9" id="KW-1185">Reference proteome</keyword>
<evidence type="ECO:0000256" key="4">
    <source>
        <dbReference type="ARBA" id="ARBA00023136"/>
    </source>
</evidence>
<evidence type="ECO:0000256" key="5">
    <source>
        <dbReference type="NCBIfam" id="TIGR02228"/>
    </source>
</evidence>
<dbReference type="Proteomes" id="UP000250222">
    <property type="component" value="Unassembled WGS sequence"/>
</dbReference>
<dbReference type="EMBL" id="UETB01000006">
    <property type="protein sequence ID" value="SSA42527.1"/>
    <property type="molecule type" value="Genomic_DNA"/>
</dbReference>
<dbReference type="RefSeq" id="WP_110852569.1">
    <property type="nucleotide sequence ID" value="NZ_QKLZ01000006.1"/>
</dbReference>
<evidence type="ECO:0000313" key="9">
    <source>
        <dbReference type="Proteomes" id="UP000250222"/>
    </source>
</evidence>
<proteinExistence type="predicted"/>
<dbReference type="GO" id="GO:0016020">
    <property type="term" value="C:membrane"/>
    <property type="evidence" value="ECO:0007669"/>
    <property type="project" value="UniProtKB-SubCell"/>
</dbReference>
<dbReference type="Pfam" id="PF10502">
    <property type="entry name" value="Peptidase_S26"/>
    <property type="match status" value="1"/>
</dbReference>
<gene>
    <name evidence="8" type="ORF">SAMN05216184_106199</name>
</gene>
<evidence type="ECO:0000259" key="7">
    <source>
        <dbReference type="Pfam" id="PF10502"/>
    </source>
</evidence>
<accession>A0A2Y9AJQ1</accession>
<dbReference type="Gene3D" id="2.10.109.10">
    <property type="entry name" value="Umud Fragment, subunit A"/>
    <property type="match status" value="1"/>
</dbReference>
<organism evidence="8 9">
    <name type="scientific">Georgenia satyanarayanai</name>
    <dbReference type="NCBI Taxonomy" id="860221"/>
    <lineage>
        <taxon>Bacteria</taxon>
        <taxon>Bacillati</taxon>
        <taxon>Actinomycetota</taxon>
        <taxon>Actinomycetes</taxon>
        <taxon>Micrococcales</taxon>
        <taxon>Bogoriellaceae</taxon>
        <taxon>Georgenia</taxon>
    </lineage>
</organism>
<keyword evidence="4 6" id="KW-0472">Membrane</keyword>
<dbReference type="PRINTS" id="PR00728">
    <property type="entry name" value="SIGNALPTASE"/>
</dbReference>
<dbReference type="GO" id="GO:0006465">
    <property type="term" value="P:signal peptide processing"/>
    <property type="evidence" value="ECO:0007669"/>
    <property type="project" value="UniProtKB-UniRule"/>
</dbReference>
<dbReference type="AlphaFoldDB" id="A0A2Y9AJQ1"/>
<protein>
    <recommendedName>
        <fullName evidence="5">Signal peptidase I</fullName>
        <ecNumber evidence="5">3.4.21.89</ecNumber>
    </recommendedName>
</protein>
<dbReference type="EC" id="3.4.21.89" evidence="5"/>
<dbReference type="NCBIfam" id="TIGR02228">
    <property type="entry name" value="sigpep_I_arch"/>
    <property type="match status" value="1"/>
</dbReference>
<feature type="transmembrane region" description="Helical" evidence="6">
    <location>
        <begin position="32"/>
        <end position="52"/>
    </location>
</feature>
<feature type="transmembrane region" description="Helical" evidence="6">
    <location>
        <begin position="157"/>
        <end position="176"/>
    </location>
</feature>
<name>A0A2Y9AJQ1_9MICO</name>
<dbReference type="PANTHER" id="PTHR10806:SF6">
    <property type="entry name" value="SIGNAL PEPTIDASE COMPLEX CATALYTIC SUBUNIT SEC11"/>
    <property type="match status" value="1"/>
</dbReference>